<gene>
    <name evidence="9" type="ORF">TWF718_007341</name>
</gene>
<keyword evidence="6" id="KW-0472">Membrane</keyword>
<feature type="region of interest" description="Disordered" evidence="5">
    <location>
        <begin position="1"/>
        <end position="77"/>
    </location>
</feature>
<evidence type="ECO:0000256" key="2">
    <source>
        <dbReference type="ARBA" id="ARBA00022771"/>
    </source>
</evidence>
<evidence type="ECO:0008006" key="11">
    <source>
        <dbReference type="Google" id="ProtNLM"/>
    </source>
</evidence>
<name>A0AAN8MRE0_9PEZI</name>
<evidence type="ECO:0000256" key="1">
    <source>
        <dbReference type="ARBA" id="ARBA00022723"/>
    </source>
</evidence>
<keyword evidence="2 4" id="KW-0863">Zinc-finger</keyword>
<evidence type="ECO:0000256" key="6">
    <source>
        <dbReference type="SAM" id="Phobius"/>
    </source>
</evidence>
<feature type="compositionally biased region" description="Low complexity" evidence="5">
    <location>
        <begin position="42"/>
        <end position="68"/>
    </location>
</feature>
<sequence length="390" mass="42872">MSSSDAGPDAALDQYIWVSSNTPGGWDAEPELPDLTNQDPTASGANQSPSASSSSAPAGAGSSSASQPTQEQPRRRRRPVLKQCRICLDQTTEDVDPELGRLISPCKCKGSARYVHEECLRAWRLHSANSQSFYKCPTCHFEYRFLRLKVAQMMASTILVASITTLILLITVYILGFVADPIINLYINPWYAVEGGNFSFTINGFTVYGPALHNTPRSPPLPRSADGVGIVEHMARGLSALGLIGFGKVLIFSHHWIRYIFGGPGVRRGDGRDRMGQLSWVIIIWGVINFLIFVWGYVRGWTKGILDKIAAGVADIGSEEGDDEEEEEAVPEREVKQEVKQEGIKHGEAKEAAFKKEAVEEAIDGKDSKEDFPEDGPVRRKGYTTEQPES</sequence>
<feature type="region of interest" description="Disordered" evidence="5">
    <location>
        <begin position="317"/>
        <end position="390"/>
    </location>
</feature>
<feature type="transmembrane region" description="Helical" evidence="6">
    <location>
        <begin position="238"/>
        <end position="257"/>
    </location>
</feature>
<dbReference type="AlphaFoldDB" id="A0AAN8MRE0"/>
<evidence type="ECO:0000313" key="10">
    <source>
        <dbReference type="Proteomes" id="UP001313282"/>
    </source>
</evidence>
<accession>A0AAN8MRE0</accession>
<keyword evidence="10" id="KW-1185">Reference proteome</keyword>
<dbReference type="InterPro" id="IPR001841">
    <property type="entry name" value="Znf_RING"/>
</dbReference>
<feature type="transmembrane region" description="Helical" evidence="6">
    <location>
        <begin position="278"/>
        <end position="298"/>
    </location>
</feature>
<feature type="transmembrane region" description="Helical" evidence="6">
    <location>
        <begin position="154"/>
        <end position="179"/>
    </location>
</feature>
<evidence type="ECO:0000256" key="4">
    <source>
        <dbReference type="PROSITE-ProRule" id="PRU00175"/>
    </source>
</evidence>
<dbReference type="SUPFAM" id="SSF57850">
    <property type="entry name" value="RING/U-box"/>
    <property type="match status" value="1"/>
</dbReference>
<dbReference type="PANTHER" id="PTHR46347:SF1">
    <property type="entry name" value="RING_FYVE_PHD ZINC FINGER SUPERFAMILY PROTEIN"/>
    <property type="match status" value="1"/>
</dbReference>
<keyword evidence="6" id="KW-0812">Transmembrane</keyword>
<dbReference type="PROSITE" id="PS51292">
    <property type="entry name" value="ZF_RING_CH"/>
    <property type="match status" value="1"/>
</dbReference>
<dbReference type="Pfam" id="PF12906">
    <property type="entry name" value="RINGv"/>
    <property type="match status" value="1"/>
</dbReference>
<dbReference type="SMART" id="SM00744">
    <property type="entry name" value="RINGv"/>
    <property type="match status" value="1"/>
</dbReference>
<feature type="domain" description="RING-type" evidence="7">
    <location>
        <begin position="84"/>
        <end position="140"/>
    </location>
</feature>
<dbReference type="CDD" id="cd16495">
    <property type="entry name" value="RING_CH-C4HC3_MARCH"/>
    <property type="match status" value="1"/>
</dbReference>
<dbReference type="EMBL" id="JAVHNR010000004">
    <property type="protein sequence ID" value="KAK6345425.1"/>
    <property type="molecule type" value="Genomic_DNA"/>
</dbReference>
<dbReference type="Gene3D" id="3.30.40.10">
    <property type="entry name" value="Zinc/RING finger domain, C3HC4 (zinc finger)"/>
    <property type="match status" value="1"/>
</dbReference>
<feature type="domain" description="RING-CH-type" evidence="8">
    <location>
        <begin position="76"/>
        <end position="146"/>
    </location>
</feature>
<proteinExistence type="predicted"/>
<evidence type="ECO:0000259" key="7">
    <source>
        <dbReference type="PROSITE" id="PS50089"/>
    </source>
</evidence>
<dbReference type="InterPro" id="IPR013083">
    <property type="entry name" value="Znf_RING/FYVE/PHD"/>
</dbReference>
<evidence type="ECO:0000313" key="9">
    <source>
        <dbReference type="EMBL" id="KAK6345425.1"/>
    </source>
</evidence>
<dbReference type="PANTHER" id="PTHR46347">
    <property type="entry name" value="RING/FYVE/PHD ZINC FINGER SUPERFAMILY PROTEIN"/>
    <property type="match status" value="1"/>
</dbReference>
<dbReference type="PROSITE" id="PS50089">
    <property type="entry name" value="ZF_RING_2"/>
    <property type="match status" value="1"/>
</dbReference>
<dbReference type="GO" id="GO:0008270">
    <property type="term" value="F:zinc ion binding"/>
    <property type="evidence" value="ECO:0007669"/>
    <property type="project" value="UniProtKB-KW"/>
</dbReference>
<protein>
    <recommendedName>
        <fullName evidence="11">RING-CH-type domain-containing protein</fullName>
    </recommendedName>
</protein>
<keyword evidence="3" id="KW-0862">Zinc</keyword>
<keyword evidence="1" id="KW-0479">Metal-binding</keyword>
<evidence type="ECO:0000256" key="5">
    <source>
        <dbReference type="SAM" id="MobiDB-lite"/>
    </source>
</evidence>
<organism evidence="9 10">
    <name type="scientific">Orbilia javanica</name>
    <dbReference type="NCBI Taxonomy" id="47235"/>
    <lineage>
        <taxon>Eukaryota</taxon>
        <taxon>Fungi</taxon>
        <taxon>Dikarya</taxon>
        <taxon>Ascomycota</taxon>
        <taxon>Pezizomycotina</taxon>
        <taxon>Orbiliomycetes</taxon>
        <taxon>Orbiliales</taxon>
        <taxon>Orbiliaceae</taxon>
        <taxon>Orbilia</taxon>
    </lineage>
</organism>
<feature type="compositionally biased region" description="Basic and acidic residues" evidence="5">
    <location>
        <begin position="330"/>
        <end position="371"/>
    </location>
</feature>
<dbReference type="Proteomes" id="UP001313282">
    <property type="component" value="Unassembled WGS sequence"/>
</dbReference>
<dbReference type="InterPro" id="IPR011016">
    <property type="entry name" value="Znf_RING-CH"/>
</dbReference>
<comment type="caution">
    <text evidence="9">The sequence shown here is derived from an EMBL/GenBank/DDBJ whole genome shotgun (WGS) entry which is preliminary data.</text>
</comment>
<evidence type="ECO:0000256" key="3">
    <source>
        <dbReference type="ARBA" id="ARBA00022833"/>
    </source>
</evidence>
<feature type="compositionally biased region" description="Acidic residues" evidence="5">
    <location>
        <begin position="317"/>
        <end position="329"/>
    </location>
</feature>
<keyword evidence="6" id="KW-1133">Transmembrane helix</keyword>
<reference evidence="9 10" key="1">
    <citation type="submission" date="2019-10" db="EMBL/GenBank/DDBJ databases">
        <authorList>
            <person name="Palmer J.M."/>
        </authorList>
    </citation>
    <scope>NUCLEOTIDE SEQUENCE [LARGE SCALE GENOMIC DNA]</scope>
    <source>
        <strain evidence="9 10">TWF718</strain>
    </source>
</reference>
<evidence type="ECO:0000259" key="8">
    <source>
        <dbReference type="PROSITE" id="PS51292"/>
    </source>
</evidence>